<dbReference type="PANTHER" id="PTHR43540">
    <property type="entry name" value="PEROXYUREIDOACRYLATE/UREIDOACRYLATE AMIDOHYDROLASE-RELATED"/>
    <property type="match status" value="1"/>
</dbReference>
<dbReference type="InterPro" id="IPR050272">
    <property type="entry name" value="Isochorismatase-like_hydrls"/>
</dbReference>
<feature type="domain" description="Isochorismatase-like" evidence="3">
    <location>
        <begin position="44"/>
        <end position="218"/>
    </location>
</feature>
<reference evidence="5" key="2">
    <citation type="submission" date="2018-03" db="EMBL/GenBank/DDBJ databases">
        <authorList>
            <person name="Derbyshire K."/>
            <person name="Gray T.A."/>
            <person name="Champion M."/>
        </authorList>
    </citation>
    <scope>NUCLEOTIDE SEQUENCE [LARGE SCALE GENOMIC DNA]</scope>
    <source>
        <strain evidence="5">MKD8</strain>
    </source>
</reference>
<dbReference type="SUPFAM" id="SSF52499">
    <property type="entry name" value="Isochorismatase-like hydrolases"/>
    <property type="match status" value="1"/>
</dbReference>
<evidence type="ECO:0000313" key="4">
    <source>
        <dbReference type="EMBL" id="AWT52314.1"/>
    </source>
</evidence>
<protein>
    <submittedName>
        <fullName evidence="4">Hydrolase, isochorismatase family protein</fullName>
    </submittedName>
</protein>
<evidence type="ECO:0000256" key="1">
    <source>
        <dbReference type="ARBA" id="ARBA00022801"/>
    </source>
</evidence>
<feature type="compositionally biased region" description="Basic and acidic residues" evidence="2">
    <location>
        <begin position="10"/>
        <end position="22"/>
    </location>
</feature>
<dbReference type="Pfam" id="PF00857">
    <property type="entry name" value="Isochorismatase"/>
    <property type="match status" value="1"/>
</dbReference>
<evidence type="ECO:0000259" key="3">
    <source>
        <dbReference type="Pfam" id="PF00857"/>
    </source>
</evidence>
<name>A0A2U9PKN4_MYCSE</name>
<dbReference type="InterPro" id="IPR036380">
    <property type="entry name" value="Isochorismatase-like_sf"/>
</dbReference>
<keyword evidence="1 4" id="KW-0378">Hydrolase</keyword>
<sequence length="235" mass="24596">MNSQSSGPRKGRDVTGRTHWGPETDQVYDTAGFGSPARLGDRPAVVVVDLTRGFTQPDHPTGCDLTDVVARTETLCTTARSTNIPVIYTVIAYTAAEAEGSSIAWLDKAPGMRAMRHGSEASAIDPRLTVTEADEVIVKKGASAFFGTHLAALLTSLGRDTVIVCGATTSGCVRATAVDAVQHGFGVMVVSDCVGDRAEGPHQANLFDINAKYGDVVELDAALKYLQSADVAANG</sequence>
<gene>
    <name evidence="4" type="ORF">D806_013260</name>
</gene>
<feature type="region of interest" description="Disordered" evidence="2">
    <location>
        <begin position="1"/>
        <end position="35"/>
    </location>
</feature>
<accession>A0A2U9PKN4</accession>
<dbReference type="InterPro" id="IPR000868">
    <property type="entry name" value="Isochorismatase-like_dom"/>
</dbReference>
<dbReference type="GO" id="GO:0016787">
    <property type="term" value="F:hydrolase activity"/>
    <property type="evidence" value="ECO:0007669"/>
    <property type="project" value="UniProtKB-KW"/>
</dbReference>
<reference evidence="4 5" key="1">
    <citation type="journal article" date="2013" name="Genome Announc.">
        <title>Draft genome sequence of MKD8, a conjugal recipient Mycobacterium smegmatis strain.</title>
        <authorList>
            <person name="Gray T.A."/>
            <person name="Palumbo M.J."/>
            <person name="Derbyshire K.M."/>
        </authorList>
    </citation>
    <scope>NUCLEOTIDE SEQUENCE [LARGE SCALE GENOMIC DNA]</scope>
    <source>
        <strain evidence="4 5">MKD8</strain>
    </source>
</reference>
<dbReference type="AlphaFoldDB" id="A0A2U9PKN4"/>
<dbReference type="EMBL" id="CP027541">
    <property type="protein sequence ID" value="AWT52314.1"/>
    <property type="molecule type" value="Genomic_DNA"/>
</dbReference>
<proteinExistence type="predicted"/>
<evidence type="ECO:0000256" key="2">
    <source>
        <dbReference type="SAM" id="MobiDB-lite"/>
    </source>
</evidence>
<dbReference type="Proteomes" id="UP000011200">
    <property type="component" value="Chromosome"/>
</dbReference>
<dbReference type="Gene3D" id="3.40.50.850">
    <property type="entry name" value="Isochorismatase-like"/>
    <property type="match status" value="1"/>
</dbReference>
<dbReference type="PANTHER" id="PTHR43540:SF1">
    <property type="entry name" value="ISOCHORISMATASE HYDROLASE"/>
    <property type="match status" value="1"/>
</dbReference>
<organism evidence="4 5">
    <name type="scientific">Mycolicibacterium smegmatis (strain MKD8)</name>
    <name type="common">Mycobacterium smegmatis</name>
    <dbReference type="NCBI Taxonomy" id="1214915"/>
    <lineage>
        <taxon>Bacteria</taxon>
        <taxon>Bacillati</taxon>
        <taxon>Actinomycetota</taxon>
        <taxon>Actinomycetes</taxon>
        <taxon>Mycobacteriales</taxon>
        <taxon>Mycobacteriaceae</taxon>
        <taxon>Mycolicibacterium</taxon>
    </lineage>
</organism>
<evidence type="ECO:0000313" key="5">
    <source>
        <dbReference type="Proteomes" id="UP000011200"/>
    </source>
</evidence>